<dbReference type="PROSITE" id="PS51186">
    <property type="entry name" value="GNAT"/>
    <property type="match status" value="1"/>
</dbReference>
<comment type="caution">
    <text evidence="2">The sequence shown here is derived from an EMBL/GenBank/DDBJ whole genome shotgun (WGS) entry which is preliminary data.</text>
</comment>
<dbReference type="Proteomes" id="UP000604661">
    <property type="component" value="Unassembled WGS sequence"/>
</dbReference>
<gene>
    <name evidence="2" type="ORF">H6G95_26195</name>
</gene>
<accession>A0ABR8F282</accession>
<dbReference type="InterPro" id="IPR000182">
    <property type="entry name" value="GNAT_dom"/>
</dbReference>
<dbReference type="RefSeq" id="WP_190894935.1">
    <property type="nucleotide sequence ID" value="NZ_JACJTE010000040.1"/>
</dbReference>
<dbReference type="Pfam" id="PF13527">
    <property type="entry name" value="Acetyltransf_9"/>
    <property type="match status" value="1"/>
</dbReference>
<feature type="domain" description="N-acetyltransferase" evidence="1">
    <location>
        <begin position="131"/>
        <end position="275"/>
    </location>
</feature>
<organism evidence="2 3">
    <name type="scientific">Nostoc linckia FACHB-391</name>
    <dbReference type="NCBI Taxonomy" id="2692906"/>
    <lineage>
        <taxon>Bacteria</taxon>
        <taxon>Bacillati</taxon>
        <taxon>Cyanobacteriota</taxon>
        <taxon>Cyanophyceae</taxon>
        <taxon>Nostocales</taxon>
        <taxon>Nostocaceae</taxon>
        <taxon>Nostoc</taxon>
    </lineage>
</organism>
<dbReference type="CDD" id="cd04301">
    <property type="entry name" value="NAT_SF"/>
    <property type="match status" value="1"/>
</dbReference>
<evidence type="ECO:0000313" key="3">
    <source>
        <dbReference type="Proteomes" id="UP000604661"/>
    </source>
</evidence>
<dbReference type="SUPFAM" id="SSF55729">
    <property type="entry name" value="Acyl-CoA N-acyltransferases (Nat)"/>
    <property type="match status" value="1"/>
</dbReference>
<proteinExistence type="predicted"/>
<reference evidence="2 3" key="1">
    <citation type="journal article" date="2020" name="ISME J.">
        <title>Comparative genomics reveals insights into cyanobacterial evolution and habitat adaptation.</title>
        <authorList>
            <person name="Chen M.Y."/>
            <person name="Teng W.K."/>
            <person name="Zhao L."/>
            <person name="Hu C.X."/>
            <person name="Zhou Y.K."/>
            <person name="Han B.P."/>
            <person name="Song L.R."/>
            <person name="Shu W.S."/>
        </authorList>
    </citation>
    <scope>NUCLEOTIDE SEQUENCE [LARGE SCALE GENOMIC DNA]</scope>
    <source>
        <strain evidence="2 3">FACHB-391</strain>
    </source>
</reference>
<evidence type="ECO:0000313" key="2">
    <source>
        <dbReference type="EMBL" id="MBD2564031.1"/>
    </source>
</evidence>
<protein>
    <submittedName>
        <fullName evidence="2">GNAT family N-acetyltransferase</fullName>
    </submittedName>
</protein>
<evidence type="ECO:0000259" key="1">
    <source>
        <dbReference type="PROSITE" id="PS51186"/>
    </source>
</evidence>
<dbReference type="Gene3D" id="3.40.630.30">
    <property type="match status" value="1"/>
</dbReference>
<name>A0ABR8F282_NOSLI</name>
<keyword evidence="3" id="KW-1185">Reference proteome</keyword>
<dbReference type="EMBL" id="JACJTE010000040">
    <property type="protein sequence ID" value="MBD2564031.1"/>
    <property type="molecule type" value="Genomic_DNA"/>
</dbReference>
<sequence length="275" mass="31089">MNQILKDLSTPDLVRVLENNMFAFLTNYGHAPHHQLNCGSNLIRFSTDISFPFFNGVCRAQLQPDQIDATITETLNYFTAQQLPMFWWIETATQPPDLGKYLEAHGLSNSGEFPVMAIDLSTLPEELFVVEDLAIAQVKDQETLKHWVRVAMVGFEIPDSEYNPYYDLELSLGINSKEYIRFIGWWKGLPVVISALYLDPQVAGIYVVATMPEARGKGFAKALVLTALHRAYALGYHVATLQASQMGVNVYRRIGFQEYSKIGAYLWTGQLNQKL</sequence>
<dbReference type="InterPro" id="IPR016181">
    <property type="entry name" value="Acyl_CoA_acyltransferase"/>
</dbReference>